<reference evidence="2 3" key="1">
    <citation type="submission" date="2024-01" db="EMBL/GenBank/DDBJ databases">
        <title>The genomes of 5 underutilized Papilionoideae crops provide insights into root nodulation and disease resistanc.</title>
        <authorList>
            <person name="Yuan L."/>
        </authorList>
    </citation>
    <scope>NUCLEOTIDE SEQUENCE [LARGE SCALE GENOMIC DNA]</scope>
    <source>
        <strain evidence="2">ZHUSHIDOU_FW_LH</strain>
        <tissue evidence="2">Leaf</tissue>
    </source>
</reference>
<feature type="compositionally biased region" description="Basic and acidic residues" evidence="1">
    <location>
        <begin position="417"/>
        <end position="437"/>
    </location>
</feature>
<dbReference type="PANTHER" id="PTHR34427">
    <property type="entry name" value="DUF4283 DOMAIN PROTEIN"/>
    <property type="match status" value="1"/>
</dbReference>
<keyword evidence="3" id="KW-1185">Reference proteome</keyword>
<proteinExistence type="predicted"/>
<organism evidence="2 3">
    <name type="scientific">Crotalaria pallida</name>
    <name type="common">Smooth rattlebox</name>
    <name type="synonym">Crotalaria striata</name>
    <dbReference type="NCBI Taxonomy" id="3830"/>
    <lineage>
        <taxon>Eukaryota</taxon>
        <taxon>Viridiplantae</taxon>
        <taxon>Streptophyta</taxon>
        <taxon>Embryophyta</taxon>
        <taxon>Tracheophyta</taxon>
        <taxon>Spermatophyta</taxon>
        <taxon>Magnoliopsida</taxon>
        <taxon>eudicotyledons</taxon>
        <taxon>Gunneridae</taxon>
        <taxon>Pentapetalae</taxon>
        <taxon>rosids</taxon>
        <taxon>fabids</taxon>
        <taxon>Fabales</taxon>
        <taxon>Fabaceae</taxon>
        <taxon>Papilionoideae</taxon>
        <taxon>50 kb inversion clade</taxon>
        <taxon>genistoids sensu lato</taxon>
        <taxon>core genistoids</taxon>
        <taxon>Crotalarieae</taxon>
        <taxon>Crotalaria</taxon>
    </lineage>
</organism>
<name>A0AAN9F6M2_CROPI</name>
<accession>A0AAN9F6M2</accession>
<feature type="region of interest" description="Disordered" evidence="1">
    <location>
        <begin position="372"/>
        <end position="450"/>
    </location>
</feature>
<dbReference type="AlphaFoldDB" id="A0AAN9F6M2"/>
<dbReference type="PANTHER" id="PTHR34427:SF5">
    <property type="entry name" value="DUF4283 DOMAIN-CONTAINING PROTEIN"/>
    <property type="match status" value="1"/>
</dbReference>
<dbReference type="EMBL" id="JAYWIO010000004">
    <property type="protein sequence ID" value="KAK7268348.1"/>
    <property type="molecule type" value="Genomic_DNA"/>
</dbReference>
<evidence type="ECO:0008006" key="4">
    <source>
        <dbReference type="Google" id="ProtNLM"/>
    </source>
</evidence>
<evidence type="ECO:0000256" key="1">
    <source>
        <dbReference type="SAM" id="MobiDB-lite"/>
    </source>
</evidence>
<feature type="compositionally biased region" description="Acidic residues" evidence="1">
    <location>
        <begin position="438"/>
        <end position="450"/>
    </location>
</feature>
<gene>
    <name evidence="2" type="ORF">RIF29_21046</name>
</gene>
<comment type="caution">
    <text evidence="2">The sequence shown here is derived from an EMBL/GenBank/DDBJ whole genome shotgun (WGS) entry which is preliminary data.</text>
</comment>
<sequence length="494" mass="56940">MSEKGDRTETQDIHSRERRLWFREGYKHHEEEGWTLVKKGQKRVRDRKYEAQYEGRQGAGSDAEKLRVVQGTTNLENTAWLNRSLIVETKKPFNRKDLLLLMVNPWPTICMIRDLGSFKFIVTFRSYDDREEALKKDYEEAMVNYIRRVRKWTPDVICERRRVWLEIFGIPPHAWNKENFEHITDRIGTIVELDPDTEEGLSMESAKIIRSRVSDTGSQHRNMVLTPAAKNTEVEGKEEEDGPALKNMEAEQILHGKENDDDGGQMVLEGNNKEVNEDCLDSQKTAIGNIAFNLEEEIALVAQYKQKGIESKAHNVEDSAQFLDMFVTSPSQSEYDRAYLGEEAQCGPNKNDYVNIKNSPNKEVVIAQCLNDQQDDKTENSSHQTQIRSKGKKKAAHKQQLSATTRITRKGKHHRSSYKDHEAKDNESKPEEAKQMEETSDDACDNEEDEARMTWEIGKELNLKAHNEDKIKDTIVLLRRSARKRGSSGKDGDR</sequence>
<evidence type="ECO:0000313" key="3">
    <source>
        <dbReference type="Proteomes" id="UP001372338"/>
    </source>
</evidence>
<protein>
    <recommendedName>
        <fullName evidence="4">DUF4283 domain-containing protein</fullName>
    </recommendedName>
</protein>
<dbReference type="Proteomes" id="UP001372338">
    <property type="component" value="Unassembled WGS sequence"/>
</dbReference>
<evidence type="ECO:0000313" key="2">
    <source>
        <dbReference type="EMBL" id="KAK7268348.1"/>
    </source>
</evidence>
<feature type="compositionally biased region" description="Basic residues" evidence="1">
    <location>
        <begin position="407"/>
        <end position="416"/>
    </location>
</feature>